<dbReference type="InterPro" id="IPR056771">
    <property type="entry name" value="FH3_FHOD1-3-like"/>
</dbReference>
<feature type="compositionally biased region" description="Low complexity" evidence="2">
    <location>
        <begin position="1201"/>
        <end position="1213"/>
    </location>
</feature>
<dbReference type="PANTHER" id="PTHR45920:SF4">
    <property type="entry name" value="FORMIN HOMOLOGY 2 DOMAIN CONTAINING, ISOFORM I"/>
    <property type="match status" value="1"/>
</dbReference>
<dbReference type="InterPro" id="IPR015425">
    <property type="entry name" value="FH2_Formin"/>
</dbReference>
<dbReference type="SUPFAM" id="SSF48371">
    <property type="entry name" value="ARM repeat"/>
    <property type="match status" value="1"/>
</dbReference>
<dbReference type="Proteomes" id="UP000008820">
    <property type="component" value="Chromosome 2"/>
</dbReference>
<feature type="compositionally biased region" description="Pro residues" evidence="2">
    <location>
        <begin position="1853"/>
        <end position="1868"/>
    </location>
</feature>
<feature type="compositionally biased region" description="Basic and acidic residues" evidence="2">
    <location>
        <begin position="1943"/>
        <end position="1956"/>
    </location>
</feature>
<feature type="compositionally biased region" description="Low complexity" evidence="2">
    <location>
        <begin position="1032"/>
        <end position="1042"/>
    </location>
</feature>
<feature type="compositionally biased region" description="Basic and acidic residues" evidence="2">
    <location>
        <begin position="1149"/>
        <end position="1168"/>
    </location>
</feature>
<accession>A0A6I8TCT1</accession>
<feature type="compositionally biased region" description="Acidic residues" evidence="2">
    <location>
        <begin position="967"/>
        <end position="979"/>
    </location>
</feature>
<dbReference type="GO" id="GO:0030866">
    <property type="term" value="P:cortical actin cytoskeleton organization"/>
    <property type="evidence" value="ECO:0007669"/>
    <property type="project" value="TreeGrafter"/>
</dbReference>
<keyword evidence="4" id="KW-1185">Reference proteome</keyword>
<feature type="compositionally biased region" description="Basic and acidic residues" evidence="2">
    <location>
        <begin position="1411"/>
        <end position="1421"/>
    </location>
</feature>
<gene>
    <name evidence="3" type="primary">5572977</name>
</gene>
<feature type="compositionally biased region" description="Low complexity" evidence="2">
    <location>
        <begin position="737"/>
        <end position="765"/>
    </location>
</feature>
<feature type="region of interest" description="Disordered" evidence="2">
    <location>
        <begin position="1295"/>
        <end position="1318"/>
    </location>
</feature>
<feature type="compositionally biased region" description="Polar residues" evidence="2">
    <location>
        <begin position="255"/>
        <end position="267"/>
    </location>
</feature>
<feature type="compositionally biased region" description="Basic and acidic residues" evidence="2">
    <location>
        <begin position="651"/>
        <end position="662"/>
    </location>
</feature>
<feature type="compositionally biased region" description="Basic and acidic residues" evidence="2">
    <location>
        <begin position="2024"/>
        <end position="2036"/>
    </location>
</feature>
<feature type="compositionally biased region" description="Basic and acidic residues" evidence="2">
    <location>
        <begin position="326"/>
        <end position="337"/>
    </location>
</feature>
<feature type="compositionally biased region" description="Pro residues" evidence="2">
    <location>
        <begin position="1834"/>
        <end position="1846"/>
    </location>
</feature>
<evidence type="ECO:0000313" key="4">
    <source>
        <dbReference type="Proteomes" id="UP000008820"/>
    </source>
</evidence>
<feature type="region of interest" description="Disordered" evidence="2">
    <location>
        <begin position="1022"/>
        <end position="1128"/>
    </location>
</feature>
<feature type="region of interest" description="Disordered" evidence="2">
    <location>
        <begin position="1397"/>
        <end position="1427"/>
    </location>
</feature>
<dbReference type="SUPFAM" id="SSF101447">
    <property type="entry name" value="Formin homology 2 domain (FH2 domain)"/>
    <property type="match status" value="1"/>
</dbReference>
<feature type="region of interest" description="Disordered" evidence="2">
    <location>
        <begin position="1880"/>
        <end position="1956"/>
    </location>
</feature>
<dbReference type="InterPro" id="IPR042201">
    <property type="entry name" value="FH2_Formin_sf"/>
</dbReference>
<dbReference type="Gene3D" id="1.20.58.2220">
    <property type="entry name" value="Formin, FH2 domain"/>
    <property type="match status" value="1"/>
</dbReference>
<dbReference type="GO" id="GO:0051015">
    <property type="term" value="F:actin filament binding"/>
    <property type="evidence" value="ECO:0007669"/>
    <property type="project" value="TreeGrafter"/>
</dbReference>
<feature type="compositionally biased region" description="Polar residues" evidence="2">
    <location>
        <begin position="525"/>
        <end position="543"/>
    </location>
</feature>
<feature type="region of interest" description="Disordered" evidence="2">
    <location>
        <begin position="651"/>
        <end position="909"/>
    </location>
</feature>
<dbReference type="GO" id="GO:0005856">
    <property type="term" value="C:cytoskeleton"/>
    <property type="evidence" value="ECO:0007669"/>
    <property type="project" value="TreeGrafter"/>
</dbReference>
<feature type="region of interest" description="Disordered" evidence="2">
    <location>
        <begin position="519"/>
        <end position="624"/>
    </location>
</feature>
<evidence type="ECO:0000256" key="2">
    <source>
        <dbReference type="SAM" id="MobiDB-lite"/>
    </source>
</evidence>
<feature type="compositionally biased region" description="Polar residues" evidence="2">
    <location>
        <begin position="896"/>
        <end position="907"/>
    </location>
</feature>
<feature type="compositionally biased region" description="Basic and acidic residues" evidence="2">
    <location>
        <begin position="2002"/>
        <end position="2017"/>
    </location>
</feature>
<keyword evidence="1" id="KW-0009">Actin-binding</keyword>
<dbReference type="Pfam" id="PF18382">
    <property type="entry name" value="Formin_GBD_N"/>
    <property type="match status" value="1"/>
</dbReference>
<feature type="compositionally biased region" description="Basic and acidic residues" evidence="2">
    <location>
        <begin position="132"/>
        <end position="142"/>
    </location>
</feature>
<feature type="region of interest" description="Disordered" evidence="2">
    <location>
        <begin position="1"/>
        <end position="112"/>
    </location>
</feature>
<feature type="compositionally biased region" description="Basic and acidic residues" evidence="2">
    <location>
        <begin position="1186"/>
        <end position="1200"/>
    </location>
</feature>
<evidence type="ECO:0008006" key="5">
    <source>
        <dbReference type="Google" id="ProtNLM"/>
    </source>
</evidence>
<dbReference type="Gene3D" id="1.25.10.10">
    <property type="entry name" value="Leucine-rich Repeat Variant"/>
    <property type="match status" value="1"/>
</dbReference>
<feature type="region of interest" description="Disordered" evidence="2">
    <location>
        <begin position="1146"/>
        <end position="1231"/>
    </location>
</feature>
<feature type="region of interest" description="Disordered" evidence="2">
    <location>
        <begin position="2625"/>
        <end position="2646"/>
    </location>
</feature>
<feature type="compositionally biased region" description="Low complexity" evidence="2">
    <location>
        <begin position="816"/>
        <end position="838"/>
    </location>
</feature>
<reference evidence="3 4" key="1">
    <citation type="submission" date="2017-06" db="EMBL/GenBank/DDBJ databases">
        <title>Aedes aegypti genome working group (AGWG) sequencing and assembly.</title>
        <authorList>
            <consortium name="Aedes aegypti Genome Working Group (AGWG)"/>
            <person name="Matthews B.J."/>
        </authorList>
    </citation>
    <scope>NUCLEOTIDE SEQUENCE [LARGE SCALE GENOMIC DNA]</scope>
    <source>
        <strain evidence="3 4">LVP_AGWG</strain>
    </source>
</reference>
<dbReference type="InterPro" id="IPR011989">
    <property type="entry name" value="ARM-like"/>
</dbReference>
<dbReference type="PROSITE" id="PS51444">
    <property type="entry name" value="FH2"/>
    <property type="match status" value="1"/>
</dbReference>
<feature type="compositionally biased region" description="Polar residues" evidence="2">
    <location>
        <begin position="1880"/>
        <end position="1894"/>
    </location>
</feature>
<feature type="compositionally biased region" description="Low complexity" evidence="2">
    <location>
        <begin position="852"/>
        <end position="880"/>
    </location>
</feature>
<dbReference type="InterPro" id="IPR016024">
    <property type="entry name" value="ARM-type_fold"/>
</dbReference>
<evidence type="ECO:0000313" key="3">
    <source>
        <dbReference type="EnsemblMetazoa" id="AAEL010190-PE"/>
    </source>
</evidence>
<dbReference type="InterPro" id="IPR014768">
    <property type="entry name" value="GBD/FH3_dom"/>
</dbReference>
<feature type="compositionally biased region" description="Low complexity" evidence="2">
    <location>
        <begin position="1295"/>
        <end position="1312"/>
    </location>
</feature>
<evidence type="ECO:0000256" key="1">
    <source>
        <dbReference type="ARBA" id="ARBA00023203"/>
    </source>
</evidence>
<feature type="region of interest" description="Disordered" evidence="2">
    <location>
        <begin position="1810"/>
        <end position="1868"/>
    </location>
</feature>
<name>A0A6I8TCT1_AEDAE</name>
<dbReference type="GO" id="GO:0005737">
    <property type="term" value="C:cytoplasm"/>
    <property type="evidence" value="ECO:0007669"/>
    <property type="project" value="TreeGrafter"/>
</dbReference>
<feature type="compositionally biased region" description="Basic and acidic residues" evidence="2">
    <location>
        <begin position="60"/>
        <end position="112"/>
    </location>
</feature>
<sequence>MSSYRSNYSFTSEPSSSRFSTLSSAGSSSYRPTFSIGSYRAPRTTSNVSTYISRYSSLATDKDKEREKAKEEERKREREREREREQREKEREKERDREKERLIETSKKLEAELEKDKPKLIKKSALIAAKYGERHADTEDTSKTGVKATATKPKKENAPPVTFTTRYGRAGVAREKSREPSPATRVNSSSNLNVNRSRARDPSPAGGPMTNIIKSRDPSPAVESKRPGGYAAAIANKFTAKENGNQTPVKEYKRQTSNTLSSFFQNRARSRDPSPTVRTQTSRESSPVETKRVVAKSFTGRSRDPSPATPKINITNAKTMPTASHRSRDPSPAEPRKFTSSISMKTGLRSRDPSPAAEVKKVPTFGASKLRSRDPSPATTRSAPFSSTAARQRMQDAGSAVAKHTPAYTRSLTAREKPTENLTLTVPTQKKRDASPSMSNIRSRDPSPAMHSTTARRPSRDPSPAESIREKYGLNTSSYRPYGRSNSSLANTTSRIALSSSPAPTSGGVALSYMTSSEAIAARTSRPSSRLLNSQSRETSQCPSPLLIRSQIFSPEPILIVEDEKKPDEAEEESSSSSESSSSEEESSEETESSVEPEPKILIEITLVTRGTSPTPPGSTPYIRARRAEMCKTIEKTIQKQLRIVDTADKAVQSDRMDDSTKYLRYNPSTTRNWSPFLDKFSSSASSGYTRYSSASSRYSRDSSSQSRETSVVSPRSDVPEKKEISTLAARVKEMSLSKSSSPKSNVPSRSSTSTPSIKQKTPPKQKSPEKPPPVPIKDGSPIKSAANASNTKINKDFRKSALNMGPAPERPRKGSTSSSKSTSSTSSSSTATQTADSMPQNGVSRIPQTTRASASPCRRSDRSSSTSSDLSTATSSSTSEGDGQPNRSMIDEHGNTVTDPSSSNNELLMRAIQLATNFVNNQNRNHTSWYDNNSTTSMPESLNQDSAPKSGWEAGTHYMESIKDDDSTEEEDEVDETDSAQKSDLQRASWWNPPAKQEPEAPAKSYVYKIRPVQSGEKAWWMADDSEKTTENNTESTKLTNGSNNKAYSPFRPIQTARVETGDKPWCLTDNDSKINNGNGRSVEREQDNNEDSENYEKNDEDAMNRSQRSGSIFSNSGSQPFKPIKVTRIESGEKAWWMMSTDNVASKAKEVSSSDSSKDASKEPSPENKNPGYTVYTLEAEDEAWWREAMGDLEKNEKSSTTTSTTSSSKATSKEPTPEPKQQIIITRDGSGEKAWWMLSSDKINEAVATVAPSSDGSVRECSPVKAKPFKITRIESGEAPWWMTETENTLSRSGSKSNVVSRSNSFNSKQTSPTKYKITRVESGEKAWWMDNTEEKGGSPRKLSSFIEKHGEEETHQTDVGDDLDEEIRNISKLVAGLPEFPTGNTIIEVVETTETPLGDRASPEGVEDSKNESDRLSPYDNIPASLEPKVYNQVEMDRKAAISQSPIFISRHTNIDDLLGGSCHPLSPMMDRMFVMDDLQEISPHDVRVHDATAQFIYGNRSTTGGDPTADDDLMQKAGLDDAALQVYKDGDYGAYLDLESSLAEQSEDIEGLNANRKNSLVVRTQLSVRVHSIIEKLLSSEGRELRRALFSLKQIFQEDKDLVHGFVALGGLNCLVQIGNEADQNYQNYILRALGQVMLYVDGMNGVMKHSPTIQWLYSLIASKYRLVVKTALKLLLVFVEYCEGNCYLMVSGIRFVDTARGVVPWNNIMKLLKDYENADTELLIYATSLINKTLSGLSDQDSFYDESDFLEQQGMEGIIQRYMSRPGTDLDLLDQLQLYETVLRFEDGETDGIRIPDNTVRKTLRYRSNETSDRRKSRRHSTGTAPSMQPPPVPPPPPPSALLGLPPSIPPPPPPPLPPPVAPVALYGSLKIPTQQNQDEDSSSSANSGDHLHTGVGYHDNSRDTTGVTPGLRRRRERAERQKSFMREQQELTQFKTQEDTNGHVESDSEEKKLIIQLKKDHTVKDLTQKLSNLPLSPQEDKPQNRIGDMSGLISKAKEGLAKSKSNKDISRSPSVDSDIKKLAGEQKKSENELHWEEIVKNMTRKLNLCDLDFTDLTSDDDKDVLAPRGFGGAVPPPPPPGGLMPPMGVMPPPPNMMMRPPPTNLMPPMFPNGGLSNPAAMTNGDLSGTNTIIKNKKTVKLFWKEVREDMIPATIQRTIWDELPEATVDTQKLEHLFESRAKDLMTKEKQQELNKNKEIIVLDHKRSNAINIAMTKLPPPRAIKAAILKMDSTVVTREGIEKLLNMLPSDEERCKIQEAQMLNPELPLGTAEQFLLTLSSISELGARLKLWAFKLDFENIEKEIAEPLMDLKQGVELLKANLTFKCILSTLLKIGIFLNGAPVKGFQIDYLAKVPEVKDTVHKHSLLHHLCHMVMETQSNTTDLYSEIGPITRASKADFGELAHNITYLETECKASWDRLKLISKHDTAPHLKQKLIDFLADCAERIIILSIVHRRVLNRYRKFLQWLGVPQHRIAESRPNEFCRIVSEFALEYRTTRERVQQQIEKKANHRERNKTRGKLIVDVGKFKGTQEDRADVELRTLLGTPTKGPGGEEVEMSGTLTWRRRRGDTTASPVTLMNSSATSTLNSSYTGSFHNRDESFTDGDDEILESLVKTATKAATPRPTQRERKRTRQADRKSLRRTLKNGLSEEEKQHVASLIKGY</sequence>
<feature type="compositionally biased region" description="Basic and acidic residues" evidence="2">
    <location>
        <begin position="1096"/>
        <end position="1105"/>
    </location>
</feature>
<feature type="compositionally biased region" description="Polar residues" evidence="2">
    <location>
        <begin position="474"/>
        <end position="488"/>
    </location>
</feature>
<feature type="compositionally biased region" description="Polar residues" evidence="2">
    <location>
        <begin position="276"/>
        <end position="288"/>
    </location>
</feature>
<feature type="compositionally biased region" description="Polar residues" evidence="2">
    <location>
        <begin position="377"/>
        <end position="390"/>
    </location>
</feature>
<feature type="region of interest" description="Disordered" evidence="2">
    <location>
        <begin position="132"/>
        <end position="488"/>
    </location>
</feature>
<feature type="compositionally biased region" description="Polar residues" evidence="2">
    <location>
        <begin position="1106"/>
        <end position="1121"/>
    </location>
</feature>
<feature type="compositionally biased region" description="Polar residues" evidence="2">
    <location>
        <begin position="839"/>
        <end position="851"/>
    </location>
</feature>
<feature type="compositionally biased region" description="Acidic residues" evidence="2">
    <location>
        <begin position="582"/>
        <end position="595"/>
    </location>
</feature>
<feature type="compositionally biased region" description="Low complexity" evidence="2">
    <location>
        <begin position="9"/>
        <end position="29"/>
    </location>
</feature>
<dbReference type="SMART" id="SM00498">
    <property type="entry name" value="FH2"/>
    <property type="match status" value="1"/>
</dbReference>
<reference evidence="3" key="2">
    <citation type="submission" date="2020-05" db="UniProtKB">
        <authorList>
            <consortium name="EnsemblMetazoa"/>
        </authorList>
    </citation>
    <scope>IDENTIFICATION</scope>
    <source>
        <strain evidence="3">LVP_AGWG</strain>
    </source>
</reference>
<dbReference type="EnsemblMetazoa" id="AAEL010190-RE">
    <property type="protein sequence ID" value="AAEL010190-PE"/>
    <property type="gene ID" value="AAEL010190"/>
</dbReference>
<dbReference type="FunFam" id="1.25.10.10:FF:000056">
    <property type="entry name" value="FH1/FH2 domain-containing protein 3 isoform X1"/>
    <property type="match status" value="1"/>
</dbReference>
<dbReference type="PANTHER" id="PTHR45920">
    <property type="entry name" value="FORMIN HOMOLOGY 2 DOMAIN CONTAINING, ISOFORM I"/>
    <property type="match status" value="1"/>
</dbReference>
<dbReference type="PROSITE" id="PS51232">
    <property type="entry name" value="GBD_FH3"/>
    <property type="match status" value="1"/>
</dbReference>
<organism evidence="3 4">
    <name type="scientific">Aedes aegypti</name>
    <name type="common">Yellowfever mosquito</name>
    <name type="synonym">Culex aegypti</name>
    <dbReference type="NCBI Taxonomy" id="7159"/>
    <lineage>
        <taxon>Eukaryota</taxon>
        <taxon>Metazoa</taxon>
        <taxon>Ecdysozoa</taxon>
        <taxon>Arthropoda</taxon>
        <taxon>Hexapoda</taxon>
        <taxon>Insecta</taxon>
        <taxon>Pterygota</taxon>
        <taxon>Neoptera</taxon>
        <taxon>Endopterygota</taxon>
        <taxon>Diptera</taxon>
        <taxon>Nematocera</taxon>
        <taxon>Culicoidea</taxon>
        <taxon>Culicidae</taxon>
        <taxon>Culicinae</taxon>
        <taxon>Aedini</taxon>
        <taxon>Aedes</taxon>
        <taxon>Stegomyia</taxon>
    </lineage>
</organism>
<feature type="region of interest" description="Disordered" evidence="2">
    <location>
        <begin position="1975"/>
        <end position="2036"/>
    </location>
</feature>
<dbReference type="Pfam" id="PF02181">
    <property type="entry name" value="FH2"/>
    <property type="match status" value="1"/>
</dbReference>
<feature type="compositionally biased region" description="Basic and acidic residues" evidence="2">
    <location>
        <begin position="718"/>
        <end position="736"/>
    </location>
</feature>
<feature type="compositionally biased region" description="Polar residues" evidence="2">
    <location>
        <begin position="43"/>
        <end position="59"/>
    </location>
</feature>
<feature type="region of interest" description="Disordered" evidence="2">
    <location>
        <begin position="924"/>
        <end position="1007"/>
    </location>
</feature>
<feature type="compositionally biased region" description="Polar residues" evidence="2">
    <location>
        <begin position="924"/>
        <end position="948"/>
    </location>
</feature>
<feature type="compositionally biased region" description="Low complexity" evidence="2">
    <location>
        <begin position="185"/>
        <end position="196"/>
    </location>
</feature>
<feature type="compositionally biased region" description="Low complexity" evidence="2">
    <location>
        <begin position="682"/>
        <end position="714"/>
    </location>
</feature>
<protein>
    <recommendedName>
        <fullName evidence="5">FH1/FH2 domain-containing protein 3</fullName>
    </recommendedName>
</protein>
<feature type="compositionally biased region" description="Polar residues" evidence="2">
    <location>
        <begin position="312"/>
        <end position="324"/>
    </location>
</feature>
<dbReference type="OrthoDB" id="9806920at2759"/>
<dbReference type="InterPro" id="IPR041387">
    <property type="entry name" value="FHOD1_GBD_N"/>
</dbReference>
<feature type="compositionally biased region" description="Basic and acidic residues" evidence="2">
    <location>
        <begin position="1923"/>
        <end position="1936"/>
    </location>
</feature>
<dbReference type="Pfam" id="PF24959">
    <property type="entry name" value="FH3_FHOD1-3"/>
    <property type="match status" value="1"/>
</dbReference>
<proteinExistence type="predicted"/>